<comment type="similarity">
    <text evidence="6">Belongs to the ABC-4 integral membrane protein family.</text>
</comment>
<evidence type="ECO:0000256" key="4">
    <source>
        <dbReference type="ARBA" id="ARBA00022989"/>
    </source>
</evidence>
<dbReference type="EMBL" id="AZFA01000002">
    <property type="protein sequence ID" value="KRL68155.1"/>
    <property type="molecule type" value="Genomic_DNA"/>
</dbReference>
<dbReference type="PATRIC" id="fig|1423815.3.peg.916"/>
<dbReference type="InterPro" id="IPR003838">
    <property type="entry name" value="ABC3_permease_C"/>
</dbReference>
<reference evidence="10 11" key="1">
    <citation type="journal article" date="2015" name="Genome Announc.">
        <title>Expanding the biotechnology potential of lactobacilli through comparative genomics of 213 strains and associated genera.</title>
        <authorList>
            <person name="Sun Z."/>
            <person name="Harris H.M."/>
            <person name="McCann A."/>
            <person name="Guo C."/>
            <person name="Argimon S."/>
            <person name="Zhang W."/>
            <person name="Yang X."/>
            <person name="Jeffery I.B."/>
            <person name="Cooney J.C."/>
            <person name="Kagawa T.F."/>
            <person name="Liu W."/>
            <person name="Song Y."/>
            <person name="Salvetti E."/>
            <person name="Wrobel A."/>
            <person name="Rasinkangas P."/>
            <person name="Parkhill J."/>
            <person name="Rea M.C."/>
            <person name="O'Sullivan O."/>
            <person name="Ritari J."/>
            <person name="Douillard F.P."/>
            <person name="Paul Ross R."/>
            <person name="Yang R."/>
            <person name="Briner A.E."/>
            <person name="Felis G.E."/>
            <person name="de Vos W.M."/>
            <person name="Barrangou R."/>
            <person name="Klaenhammer T.R."/>
            <person name="Caufield P.W."/>
            <person name="Cui Y."/>
            <person name="Zhang H."/>
            <person name="O'Toole P.W."/>
        </authorList>
    </citation>
    <scope>NUCLEOTIDE SEQUENCE [LARGE SCALE GENOMIC DNA]</scope>
    <source>
        <strain evidence="10 11">DSM 14857</strain>
    </source>
</reference>
<comment type="subcellular location">
    <subcellularLocation>
        <location evidence="1">Cell membrane</location>
        <topology evidence="1">Multi-pass membrane protein</topology>
    </subcellularLocation>
</comment>
<keyword evidence="2" id="KW-1003">Cell membrane</keyword>
<evidence type="ECO:0000256" key="3">
    <source>
        <dbReference type="ARBA" id="ARBA00022692"/>
    </source>
</evidence>
<comment type="caution">
    <text evidence="10">The sequence shown here is derived from an EMBL/GenBank/DDBJ whole genome shotgun (WGS) entry which is preliminary data.</text>
</comment>
<dbReference type="GO" id="GO:0005886">
    <property type="term" value="C:plasma membrane"/>
    <property type="evidence" value="ECO:0007669"/>
    <property type="project" value="UniProtKB-SubCell"/>
</dbReference>
<dbReference type="PANTHER" id="PTHR30572">
    <property type="entry name" value="MEMBRANE COMPONENT OF TRANSPORTER-RELATED"/>
    <property type="match status" value="1"/>
</dbReference>
<dbReference type="AlphaFoldDB" id="A0A0R1SSG9"/>
<evidence type="ECO:0000313" key="11">
    <source>
        <dbReference type="Proteomes" id="UP000051647"/>
    </source>
</evidence>
<feature type="domain" description="MacB-like periplasmic core" evidence="9">
    <location>
        <begin position="19"/>
        <end position="222"/>
    </location>
</feature>
<feature type="transmembrane region" description="Helical" evidence="7">
    <location>
        <begin position="313"/>
        <end position="339"/>
    </location>
</feature>
<name>A0A0R1SSG9_9LACO</name>
<dbReference type="STRING" id="1423815.FC27_GL000896"/>
<evidence type="ECO:0000256" key="5">
    <source>
        <dbReference type="ARBA" id="ARBA00023136"/>
    </source>
</evidence>
<dbReference type="eggNOG" id="COG0577">
    <property type="taxonomic scope" value="Bacteria"/>
</dbReference>
<dbReference type="InterPro" id="IPR025857">
    <property type="entry name" value="MacB_PCD"/>
</dbReference>
<sequence>MENLTIALRSIKKNKNRNLLTMLGIIIGIASVICILAVGDGFTQSITKELGQGNTSNKVTLDYQANSADSADSSGFTSGDAALLSDVKGVNDVKLSNYDSTVFTNVSSQGNKMKTYIGAIGKKSDVNRTQRSSLLIDDNSYNVLISNRLKQKLFGNDSANGKTIQIGTDVFVIRGTFSTDEYSTNVYMPKKTFNHIFAGKSGKNQAKLTVESGQSKKAVGQRALKKIKASGEYKHEGKYSIEDPTKAMKSFQKVLNSVTYFVALVAGISLLIAGIGVMNVMYISVSERRGEIGIRRAFGATGKNIRNQFLTESIVLCVIGGILGIIIGYLLVLLINAFLPFKAVITIYSILISLLVSCAVGLLFGFIPANKAAKSSLVGLLKEE</sequence>
<dbReference type="Pfam" id="PF02687">
    <property type="entry name" value="FtsX"/>
    <property type="match status" value="1"/>
</dbReference>
<evidence type="ECO:0000256" key="1">
    <source>
        <dbReference type="ARBA" id="ARBA00004651"/>
    </source>
</evidence>
<organism evidence="10 11">
    <name type="scientific">Companilactobacillus versmoldensis DSM 14857 = KCTC 3814</name>
    <dbReference type="NCBI Taxonomy" id="1423815"/>
    <lineage>
        <taxon>Bacteria</taxon>
        <taxon>Bacillati</taxon>
        <taxon>Bacillota</taxon>
        <taxon>Bacilli</taxon>
        <taxon>Lactobacillales</taxon>
        <taxon>Lactobacillaceae</taxon>
        <taxon>Companilactobacillus</taxon>
    </lineage>
</organism>
<gene>
    <name evidence="10" type="ORF">FC27_GL000896</name>
</gene>
<feature type="transmembrane region" description="Helical" evidence="7">
    <location>
        <begin position="345"/>
        <end position="367"/>
    </location>
</feature>
<evidence type="ECO:0000259" key="9">
    <source>
        <dbReference type="Pfam" id="PF12704"/>
    </source>
</evidence>
<keyword evidence="4 7" id="KW-1133">Transmembrane helix</keyword>
<feature type="transmembrane region" description="Helical" evidence="7">
    <location>
        <begin position="20"/>
        <end position="39"/>
    </location>
</feature>
<proteinExistence type="inferred from homology"/>
<feature type="domain" description="ABC3 transporter permease C-terminal" evidence="8">
    <location>
        <begin position="264"/>
        <end position="376"/>
    </location>
</feature>
<dbReference type="PANTHER" id="PTHR30572:SF4">
    <property type="entry name" value="ABC TRANSPORTER PERMEASE YTRF"/>
    <property type="match status" value="1"/>
</dbReference>
<keyword evidence="5 7" id="KW-0472">Membrane</keyword>
<dbReference type="RefSeq" id="WP_010623996.1">
    <property type="nucleotide sequence ID" value="NZ_AZFA01000002.1"/>
</dbReference>
<evidence type="ECO:0000259" key="8">
    <source>
        <dbReference type="Pfam" id="PF02687"/>
    </source>
</evidence>
<evidence type="ECO:0000256" key="2">
    <source>
        <dbReference type="ARBA" id="ARBA00022475"/>
    </source>
</evidence>
<evidence type="ECO:0000256" key="7">
    <source>
        <dbReference type="SAM" id="Phobius"/>
    </source>
</evidence>
<dbReference type="InterPro" id="IPR050250">
    <property type="entry name" value="Macrolide_Exporter_MacB"/>
</dbReference>
<accession>A0A0R1SSG9</accession>
<protein>
    <submittedName>
        <fullName evidence="10">ABC transporter permease</fullName>
    </submittedName>
</protein>
<dbReference type="GO" id="GO:0022857">
    <property type="term" value="F:transmembrane transporter activity"/>
    <property type="evidence" value="ECO:0007669"/>
    <property type="project" value="TreeGrafter"/>
</dbReference>
<evidence type="ECO:0000313" key="10">
    <source>
        <dbReference type="EMBL" id="KRL68155.1"/>
    </source>
</evidence>
<keyword evidence="11" id="KW-1185">Reference proteome</keyword>
<evidence type="ECO:0000256" key="6">
    <source>
        <dbReference type="ARBA" id="ARBA00038076"/>
    </source>
</evidence>
<dbReference type="Proteomes" id="UP000051647">
    <property type="component" value="Unassembled WGS sequence"/>
</dbReference>
<dbReference type="Pfam" id="PF12704">
    <property type="entry name" value="MacB_PCD"/>
    <property type="match status" value="1"/>
</dbReference>
<keyword evidence="3 7" id="KW-0812">Transmembrane</keyword>
<feature type="transmembrane region" description="Helical" evidence="7">
    <location>
        <begin position="258"/>
        <end position="285"/>
    </location>
</feature>